<gene>
    <name evidence="3" type="ORF">OEZ85_007162</name>
</gene>
<evidence type="ECO:0000256" key="1">
    <source>
        <dbReference type="SAM" id="MobiDB-lite"/>
    </source>
</evidence>
<reference evidence="3 4" key="1">
    <citation type="submission" date="2023-05" db="EMBL/GenBank/DDBJ databases">
        <title>A 100% complete, gapless, phased diploid assembly of the Scenedesmus obliquus UTEX 3031 genome.</title>
        <authorList>
            <person name="Biondi T.C."/>
            <person name="Hanschen E.R."/>
            <person name="Kwon T."/>
            <person name="Eng W."/>
            <person name="Kruse C.P.S."/>
            <person name="Koehler S.I."/>
            <person name="Kunde Y."/>
            <person name="Gleasner C.D."/>
            <person name="You Mak K.T."/>
            <person name="Polle J."/>
            <person name="Hovde B.T."/>
            <person name="Starkenburg S.R."/>
        </authorList>
    </citation>
    <scope>NUCLEOTIDE SEQUENCE [LARGE SCALE GENOMIC DNA]</scope>
    <source>
        <strain evidence="3 4">DOE0152z</strain>
    </source>
</reference>
<evidence type="ECO:0000313" key="4">
    <source>
        <dbReference type="Proteomes" id="UP001244341"/>
    </source>
</evidence>
<feature type="compositionally biased region" description="Pro residues" evidence="1">
    <location>
        <begin position="102"/>
        <end position="111"/>
    </location>
</feature>
<accession>A0ABY8TZC2</accession>
<name>A0ABY8TZC2_TETOB</name>
<evidence type="ECO:0008006" key="5">
    <source>
        <dbReference type="Google" id="ProtNLM"/>
    </source>
</evidence>
<protein>
    <recommendedName>
        <fullName evidence="5">EGF-like domain-containing protein</fullName>
    </recommendedName>
</protein>
<evidence type="ECO:0000256" key="2">
    <source>
        <dbReference type="SAM" id="SignalP"/>
    </source>
</evidence>
<keyword evidence="2" id="KW-0732">Signal</keyword>
<feature type="chain" id="PRO_5046841485" description="EGF-like domain-containing protein" evidence="2">
    <location>
        <begin position="24"/>
        <end position="203"/>
    </location>
</feature>
<evidence type="ECO:0000313" key="3">
    <source>
        <dbReference type="EMBL" id="WIA13596.1"/>
    </source>
</evidence>
<proteinExistence type="predicted"/>
<feature type="region of interest" description="Disordered" evidence="1">
    <location>
        <begin position="96"/>
        <end position="129"/>
    </location>
</feature>
<dbReference type="Proteomes" id="UP001244341">
    <property type="component" value="Chromosome 4b"/>
</dbReference>
<keyword evidence="4" id="KW-1185">Reference proteome</keyword>
<dbReference type="EMBL" id="CP126211">
    <property type="protein sequence ID" value="WIA13596.1"/>
    <property type="molecule type" value="Genomic_DNA"/>
</dbReference>
<organism evidence="3 4">
    <name type="scientific">Tetradesmus obliquus</name>
    <name type="common">Green alga</name>
    <name type="synonym">Acutodesmus obliquus</name>
    <dbReference type="NCBI Taxonomy" id="3088"/>
    <lineage>
        <taxon>Eukaryota</taxon>
        <taxon>Viridiplantae</taxon>
        <taxon>Chlorophyta</taxon>
        <taxon>core chlorophytes</taxon>
        <taxon>Chlorophyceae</taxon>
        <taxon>CS clade</taxon>
        <taxon>Sphaeropleales</taxon>
        <taxon>Scenedesmaceae</taxon>
        <taxon>Tetradesmus</taxon>
    </lineage>
</organism>
<feature type="signal peptide" evidence="2">
    <location>
        <begin position="1"/>
        <end position="23"/>
    </location>
</feature>
<sequence>MASSLQFCCMLLALGAMLAPVASRPGAHSLGNGAGCADASATASATAEAVATAIAEAISASSNGCAAANAAVKAEDIQRKVASAVATSAASACSTATVSSPSPAPKSPSPAPAANSPNQALTPAQNPFPDIFGANSSNGNYRACPIWLNNGDCCSQYNGSAKTCHCWGTWGGNPMCQYTLKSFSNGVVTWQDVWSKQICQCRK</sequence>